<feature type="domain" description="Lactate/malate dehydrogenase C-terminal" evidence="10">
    <location>
        <begin position="251"/>
        <end position="415"/>
    </location>
</feature>
<feature type="chain" id="PRO_5041946063" description="malate dehydrogenase" evidence="8">
    <location>
        <begin position="19"/>
        <end position="423"/>
    </location>
</feature>
<sequence>MLLDLIHFLLIEIKMAAASVATFTIGTAVSLGKGSSLPQSKPSGLRFNSQYSLKNFGGLKAASSVSYESESSFSGKEAALRASFAPRAQKANQNFQYSLQPQAAFKVAVLGAAGGIGQSLALLIKMSPLVSSLNLYDIENVKGVAADLSHCNTPSQVQDFTGASELGNSLKGVNVVVIPAGVPRKPGMTRDDLFNINAGIVRDLVTAVADNCPDAFIHIISNPVNSTVPIAAEILKQKGVYDPKKLFGVSTLDVVRANTFVAQKKNLKLIDVDVPVVGGHAGITILPLLSKTKPSVSFTDGEIHELTVRIQNAGTEVVEAKAGAGSATLSMAYAAARFVESSLRALDGDGDVYECSYVQSDLTELPFFASRVKLGRNGIEALIPSDLQGLTEYEQKSLEALKPELKVSIEKGVTFAQKQTVNA</sequence>
<keyword evidence="5" id="KW-0560">Oxidoreductase</keyword>
<dbReference type="GO" id="GO:0030060">
    <property type="term" value="F:L-malate dehydrogenase (NAD+) activity"/>
    <property type="evidence" value="ECO:0007669"/>
    <property type="project" value="UniProtKB-EC"/>
</dbReference>
<evidence type="ECO:0000256" key="8">
    <source>
        <dbReference type="SAM" id="SignalP"/>
    </source>
</evidence>
<dbReference type="InterPro" id="IPR010097">
    <property type="entry name" value="Malate_DH_type1"/>
</dbReference>
<dbReference type="PANTHER" id="PTHR11540">
    <property type="entry name" value="MALATE AND LACTATE DEHYDROGENASE"/>
    <property type="match status" value="1"/>
</dbReference>
<keyword evidence="12" id="KW-1185">Reference proteome</keyword>
<dbReference type="EC" id="1.1.1.37" evidence="3"/>
<evidence type="ECO:0000256" key="1">
    <source>
        <dbReference type="ARBA" id="ARBA00008824"/>
    </source>
</evidence>
<dbReference type="KEGG" id="qsa:O6P43_022854"/>
<dbReference type="NCBIfam" id="TIGR01772">
    <property type="entry name" value="MDH_euk_gproteo"/>
    <property type="match status" value="1"/>
</dbReference>
<dbReference type="Pfam" id="PF00056">
    <property type="entry name" value="Ldh_1_N"/>
    <property type="match status" value="1"/>
</dbReference>
<dbReference type="FunFam" id="3.40.50.720:FF:000017">
    <property type="entry name" value="Malate dehydrogenase"/>
    <property type="match status" value="1"/>
</dbReference>
<name>A0AAD7LE13_QUISA</name>
<dbReference type="Proteomes" id="UP001163823">
    <property type="component" value="Chromosome 9"/>
</dbReference>
<evidence type="ECO:0000256" key="6">
    <source>
        <dbReference type="ARBA" id="ARBA00023027"/>
    </source>
</evidence>
<dbReference type="CDD" id="cd01337">
    <property type="entry name" value="MDH_glyoxysomal_mitochondrial"/>
    <property type="match status" value="1"/>
</dbReference>
<dbReference type="InterPro" id="IPR036291">
    <property type="entry name" value="NAD(P)-bd_dom_sf"/>
</dbReference>
<comment type="subunit">
    <text evidence="2">Homodimer.</text>
</comment>
<comment type="catalytic activity">
    <reaction evidence="7">
        <text>(S)-malate + NAD(+) = oxaloacetate + NADH + H(+)</text>
        <dbReference type="Rhea" id="RHEA:21432"/>
        <dbReference type="ChEBI" id="CHEBI:15378"/>
        <dbReference type="ChEBI" id="CHEBI:15589"/>
        <dbReference type="ChEBI" id="CHEBI:16452"/>
        <dbReference type="ChEBI" id="CHEBI:57540"/>
        <dbReference type="ChEBI" id="CHEBI:57945"/>
        <dbReference type="EC" id="1.1.1.37"/>
    </reaction>
</comment>
<keyword evidence="8" id="KW-0732">Signal</keyword>
<evidence type="ECO:0000256" key="3">
    <source>
        <dbReference type="ARBA" id="ARBA00012995"/>
    </source>
</evidence>
<dbReference type="Gene3D" id="3.40.50.720">
    <property type="entry name" value="NAD(P)-binding Rossmann-like Domain"/>
    <property type="match status" value="1"/>
</dbReference>
<evidence type="ECO:0000256" key="4">
    <source>
        <dbReference type="ARBA" id="ARBA00022532"/>
    </source>
</evidence>
<dbReference type="InterPro" id="IPR001236">
    <property type="entry name" value="Lactate/malate_DH_N"/>
</dbReference>
<dbReference type="GO" id="GO:0006099">
    <property type="term" value="P:tricarboxylic acid cycle"/>
    <property type="evidence" value="ECO:0007669"/>
    <property type="project" value="UniProtKB-KW"/>
</dbReference>
<dbReference type="AlphaFoldDB" id="A0AAD7LE13"/>
<dbReference type="PANTHER" id="PTHR11540:SF16">
    <property type="entry name" value="MALATE DEHYDROGENASE, MITOCHONDRIAL"/>
    <property type="match status" value="1"/>
</dbReference>
<organism evidence="11 12">
    <name type="scientific">Quillaja saponaria</name>
    <name type="common">Soap bark tree</name>
    <dbReference type="NCBI Taxonomy" id="32244"/>
    <lineage>
        <taxon>Eukaryota</taxon>
        <taxon>Viridiplantae</taxon>
        <taxon>Streptophyta</taxon>
        <taxon>Embryophyta</taxon>
        <taxon>Tracheophyta</taxon>
        <taxon>Spermatophyta</taxon>
        <taxon>Magnoliopsida</taxon>
        <taxon>eudicotyledons</taxon>
        <taxon>Gunneridae</taxon>
        <taxon>Pentapetalae</taxon>
        <taxon>rosids</taxon>
        <taxon>fabids</taxon>
        <taxon>Fabales</taxon>
        <taxon>Quillajaceae</taxon>
        <taxon>Quillaja</taxon>
    </lineage>
</organism>
<evidence type="ECO:0000256" key="5">
    <source>
        <dbReference type="ARBA" id="ARBA00023002"/>
    </source>
</evidence>
<protein>
    <recommendedName>
        <fullName evidence="3">malate dehydrogenase</fullName>
        <ecNumber evidence="3">1.1.1.37</ecNumber>
    </recommendedName>
</protein>
<dbReference type="Gene3D" id="3.90.110.10">
    <property type="entry name" value="Lactate dehydrogenase/glycoside hydrolase, family 4, C-terminal"/>
    <property type="match status" value="1"/>
</dbReference>
<reference evidence="11" key="1">
    <citation type="journal article" date="2023" name="Science">
        <title>Elucidation of the pathway for biosynthesis of saponin adjuvants from the soapbark tree.</title>
        <authorList>
            <person name="Reed J."/>
            <person name="Orme A."/>
            <person name="El-Demerdash A."/>
            <person name="Owen C."/>
            <person name="Martin L.B.B."/>
            <person name="Misra R.C."/>
            <person name="Kikuchi S."/>
            <person name="Rejzek M."/>
            <person name="Martin A.C."/>
            <person name="Harkess A."/>
            <person name="Leebens-Mack J."/>
            <person name="Louveau T."/>
            <person name="Stephenson M.J."/>
            <person name="Osbourn A."/>
        </authorList>
    </citation>
    <scope>NUCLEOTIDE SEQUENCE</scope>
    <source>
        <strain evidence="11">S10</strain>
    </source>
</reference>
<keyword evidence="4" id="KW-0816">Tricarboxylic acid cycle</keyword>
<dbReference type="InterPro" id="IPR015955">
    <property type="entry name" value="Lactate_DH/Glyco_Ohase_4_C"/>
</dbReference>
<dbReference type="InterPro" id="IPR022383">
    <property type="entry name" value="Lactate/malate_DH_C"/>
</dbReference>
<evidence type="ECO:0000313" key="12">
    <source>
        <dbReference type="Proteomes" id="UP001163823"/>
    </source>
</evidence>
<evidence type="ECO:0000313" key="11">
    <source>
        <dbReference type="EMBL" id="KAJ7956404.1"/>
    </source>
</evidence>
<dbReference type="SUPFAM" id="SSF56327">
    <property type="entry name" value="LDH C-terminal domain-like"/>
    <property type="match status" value="1"/>
</dbReference>
<dbReference type="SUPFAM" id="SSF51735">
    <property type="entry name" value="NAD(P)-binding Rossmann-fold domains"/>
    <property type="match status" value="1"/>
</dbReference>
<feature type="signal peptide" evidence="8">
    <location>
        <begin position="1"/>
        <end position="18"/>
    </location>
</feature>
<accession>A0AAD7LE13</accession>
<evidence type="ECO:0000256" key="7">
    <source>
        <dbReference type="ARBA" id="ARBA00048313"/>
    </source>
</evidence>
<evidence type="ECO:0000259" key="10">
    <source>
        <dbReference type="Pfam" id="PF02866"/>
    </source>
</evidence>
<dbReference type="GO" id="GO:0005739">
    <property type="term" value="C:mitochondrion"/>
    <property type="evidence" value="ECO:0007669"/>
    <property type="project" value="TreeGrafter"/>
</dbReference>
<dbReference type="Pfam" id="PF02866">
    <property type="entry name" value="Ldh_1_C"/>
    <property type="match status" value="1"/>
</dbReference>
<comment type="similarity">
    <text evidence="1">Belongs to the LDH/MDH superfamily. MDH type 1 family.</text>
</comment>
<dbReference type="FunFam" id="3.90.110.10:FF:000001">
    <property type="entry name" value="Malate dehydrogenase"/>
    <property type="match status" value="1"/>
</dbReference>
<evidence type="ECO:0000259" key="9">
    <source>
        <dbReference type="Pfam" id="PF00056"/>
    </source>
</evidence>
<proteinExistence type="inferred from homology"/>
<dbReference type="EMBL" id="JARAOO010000009">
    <property type="protein sequence ID" value="KAJ7956404.1"/>
    <property type="molecule type" value="Genomic_DNA"/>
</dbReference>
<comment type="caution">
    <text evidence="11">The sequence shown here is derived from an EMBL/GenBank/DDBJ whole genome shotgun (WGS) entry which is preliminary data.</text>
</comment>
<keyword evidence="6" id="KW-0520">NAD</keyword>
<gene>
    <name evidence="11" type="ORF">O6P43_022854</name>
</gene>
<evidence type="ECO:0000256" key="2">
    <source>
        <dbReference type="ARBA" id="ARBA00011738"/>
    </source>
</evidence>
<feature type="domain" description="Lactate/malate dehydrogenase N-terminal" evidence="9">
    <location>
        <begin position="106"/>
        <end position="248"/>
    </location>
</feature>